<name>A0ABW3GXW0_9BACL</name>
<dbReference type="Gene3D" id="3.20.20.10">
    <property type="entry name" value="Alanine racemase"/>
    <property type="match status" value="1"/>
</dbReference>
<evidence type="ECO:0000256" key="2">
    <source>
        <dbReference type="ARBA" id="ARBA00022898"/>
    </source>
</evidence>
<evidence type="ECO:0000256" key="3">
    <source>
        <dbReference type="ARBA" id="ARBA00023235"/>
    </source>
</evidence>
<dbReference type="Pfam" id="PF01168">
    <property type="entry name" value="Ala_racemase_N"/>
    <property type="match status" value="1"/>
</dbReference>
<evidence type="ECO:0000313" key="5">
    <source>
        <dbReference type="EMBL" id="MFD0943664.1"/>
    </source>
</evidence>
<dbReference type="SUPFAM" id="SSF51419">
    <property type="entry name" value="PLP-binding barrel"/>
    <property type="match status" value="1"/>
</dbReference>
<feature type="domain" description="Alanine racemase N-terminal" evidence="4">
    <location>
        <begin position="10"/>
        <end position="220"/>
    </location>
</feature>
<evidence type="ECO:0000313" key="6">
    <source>
        <dbReference type="Proteomes" id="UP001596976"/>
    </source>
</evidence>
<organism evidence="5 6">
    <name type="scientific">Savagea faecisuis</name>
    <dbReference type="NCBI Taxonomy" id="1274803"/>
    <lineage>
        <taxon>Bacteria</taxon>
        <taxon>Bacillati</taxon>
        <taxon>Bacillota</taxon>
        <taxon>Bacilli</taxon>
        <taxon>Bacillales</taxon>
        <taxon>Caryophanaceae</taxon>
        <taxon>Savagea</taxon>
    </lineage>
</organism>
<dbReference type="RefSeq" id="WP_381012064.1">
    <property type="nucleotide sequence ID" value="NZ_JBHTJF010000023.1"/>
</dbReference>
<dbReference type="Proteomes" id="UP001596976">
    <property type="component" value="Unassembled WGS sequence"/>
</dbReference>
<protein>
    <submittedName>
        <fullName evidence="5">Alanine racemase</fullName>
        <ecNumber evidence="5">5.1.1.1</ecNumber>
    </submittedName>
</protein>
<accession>A0ABW3GXW0</accession>
<evidence type="ECO:0000256" key="1">
    <source>
        <dbReference type="ARBA" id="ARBA00001933"/>
    </source>
</evidence>
<gene>
    <name evidence="5" type="ORF">ACFQ0V_07720</name>
</gene>
<dbReference type="InterPro" id="IPR001608">
    <property type="entry name" value="Ala_racemase_N"/>
</dbReference>
<evidence type="ECO:0000259" key="4">
    <source>
        <dbReference type="Pfam" id="PF01168"/>
    </source>
</evidence>
<dbReference type="InterPro" id="IPR029066">
    <property type="entry name" value="PLP-binding_barrel"/>
</dbReference>
<dbReference type="PANTHER" id="PTHR30511">
    <property type="entry name" value="ALANINE RACEMASE"/>
    <property type="match status" value="1"/>
</dbReference>
<dbReference type="EC" id="5.1.1.1" evidence="5"/>
<dbReference type="PANTHER" id="PTHR30511:SF3">
    <property type="entry name" value="LYSINE RACEMASE"/>
    <property type="match status" value="1"/>
</dbReference>
<dbReference type="EMBL" id="JBHTJF010000023">
    <property type="protein sequence ID" value="MFD0943664.1"/>
    <property type="molecule type" value="Genomic_DNA"/>
</dbReference>
<comment type="caution">
    <text evidence="5">The sequence shown here is derived from an EMBL/GenBank/DDBJ whole genome shotgun (WGS) entry which is preliminary data.</text>
</comment>
<dbReference type="InterPro" id="IPR000821">
    <property type="entry name" value="Ala_racemase"/>
</dbReference>
<keyword evidence="2" id="KW-0663">Pyridoxal phosphate</keyword>
<dbReference type="GO" id="GO:0008784">
    <property type="term" value="F:alanine racemase activity"/>
    <property type="evidence" value="ECO:0007669"/>
    <property type="project" value="UniProtKB-EC"/>
</dbReference>
<sequence length="355" mass="40550">MYPKLLWKREALRQNVETLDLYCQKQALQWIAVTKGFCAHLPIVEALVQSGVTHFADSKWQHIHEMKERFPNIHVDLIRIPAREEIPYVVGVATRIVVTSYEVAHLLNEEAKSKNSIQPIIVFIELGDRREGISQEKATQLLKRLDELTHIRVIGVGMNVTCFNGVVPDGEKMQEWASFVERLPRKYDVYSGGSSSVLQTLWNEKPLPYVTELRIGEALLFGVEASYGEALPKMRQDVFELHVQVVEVEWKEERPSGMCSARTFQQGVRQNRDGLRKRAIIHLGAQDVAVEAICPVDSNIEIIGWCSDYTILDVTDCHEDIDVHSIIAFHIQYAALLRLTTSPYVTIEEMEKNEK</sequence>
<keyword evidence="6" id="KW-1185">Reference proteome</keyword>
<keyword evidence="3 5" id="KW-0413">Isomerase</keyword>
<comment type="cofactor">
    <cofactor evidence="1">
        <name>pyridoxal 5'-phosphate</name>
        <dbReference type="ChEBI" id="CHEBI:597326"/>
    </cofactor>
</comment>
<reference evidence="6" key="1">
    <citation type="journal article" date="2019" name="Int. J. Syst. Evol. Microbiol.">
        <title>The Global Catalogue of Microorganisms (GCM) 10K type strain sequencing project: providing services to taxonomists for standard genome sequencing and annotation.</title>
        <authorList>
            <consortium name="The Broad Institute Genomics Platform"/>
            <consortium name="The Broad Institute Genome Sequencing Center for Infectious Disease"/>
            <person name="Wu L."/>
            <person name="Ma J."/>
        </authorList>
    </citation>
    <scope>NUCLEOTIDE SEQUENCE [LARGE SCALE GENOMIC DNA]</scope>
    <source>
        <strain evidence="6">CCUG 63563</strain>
    </source>
</reference>
<proteinExistence type="predicted"/>